<dbReference type="Proteomes" id="UP000316905">
    <property type="component" value="Unassembled WGS sequence"/>
</dbReference>
<protein>
    <recommendedName>
        <fullName evidence="4">Lipoprotein</fullName>
    </recommendedName>
</protein>
<proteinExistence type="predicted"/>
<gene>
    <name evidence="2" type="ORF">IQ22_02171</name>
</gene>
<evidence type="ECO:0000313" key="2">
    <source>
        <dbReference type="EMBL" id="TWI54308.1"/>
    </source>
</evidence>
<reference evidence="2 3" key="1">
    <citation type="journal article" date="2015" name="Stand. Genomic Sci.">
        <title>Genomic Encyclopedia of Bacterial and Archaeal Type Strains, Phase III: the genomes of soil and plant-associated and newly described type strains.</title>
        <authorList>
            <person name="Whitman W.B."/>
            <person name="Woyke T."/>
            <person name="Klenk H.P."/>
            <person name="Zhou Y."/>
            <person name="Lilburn T.G."/>
            <person name="Beck B.J."/>
            <person name="De Vos P."/>
            <person name="Vandamme P."/>
            <person name="Eisen J.A."/>
            <person name="Garrity G."/>
            <person name="Hugenholtz P."/>
            <person name="Kyrpides N.C."/>
        </authorList>
    </citation>
    <scope>NUCLEOTIDE SEQUENCE [LARGE SCALE GENOMIC DNA]</scope>
    <source>
        <strain evidence="2 3">CGMCC 1.6858</strain>
    </source>
</reference>
<comment type="caution">
    <text evidence="2">The sequence shown here is derived from an EMBL/GenBank/DDBJ whole genome shotgun (WGS) entry which is preliminary data.</text>
</comment>
<dbReference type="AlphaFoldDB" id="A0A562QC37"/>
<feature type="compositionally biased region" description="Basic and acidic residues" evidence="1">
    <location>
        <begin position="89"/>
        <end position="114"/>
    </location>
</feature>
<dbReference type="EMBL" id="VLKY01000006">
    <property type="protein sequence ID" value="TWI54308.1"/>
    <property type="molecule type" value="Genomic_DNA"/>
</dbReference>
<name>A0A562QC37_9PSED</name>
<dbReference type="PROSITE" id="PS51257">
    <property type="entry name" value="PROKAR_LIPOPROTEIN"/>
    <property type="match status" value="1"/>
</dbReference>
<organism evidence="2 3">
    <name type="scientific">Pseudomonas duriflava</name>
    <dbReference type="NCBI Taxonomy" id="459528"/>
    <lineage>
        <taxon>Bacteria</taxon>
        <taxon>Pseudomonadati</taxon>
        <taxon>Pseudomonadota</taxon>
        <taxon>Gammaproteobacteria</taxon>
        <taxon>Pseudomonadales</taxon>
        <taxon>Pseudomonadaceae</taxon>
        <taxon>Pseudomonas</taxon>
    </lineage>
</organism>
<feature type="region of interest" description="Disordered" evidence="1">
    <location>
        <begin position="89"/>
        <end position="123"/>
    </location>
</feature>
<sequence length="123" mass="14331">MSAFRRYGLMALLLGLAGCQSYHEQLIQQGYPPAYADGYHEGCLTGKQAVNGIGASYKDVARYDRERHYAMGWEDGYKQCVVTADNEQRRRYYDTRDRERDEDWERSKRQDKIRALHGTSPQD</sequence>
<keyword evidence="3" id="KW-1185">Reference proteome</keyword>
<accession>A0A562QC37</accession>
<evidence type="ECO:0000313" key="3">
    <source>
        <dbReference type="Proteomes" id="UP000316905"/>
    </source>
</evidence>
<evidence type="ECO:0008006" key="4">
    <source>
        <dbReference type="Google" id="ProtNLM"/>
    </source>
</evidence>
<dbReference type="RefSeq" id="WP_145141531.1">
    <property type="nucleotide sequence ID" value="NZ_VLKY01000006.1"/>
</dbReference>
<evidence type="ECO:0000256" key="1">
    <source>
        <dbReference type="SAM" id="MobiDB-lite"/>
    </source>
</evidence>
<dbReference type="OrthoDB" id="5540985at2"/>